<sequence length="71" mass="7063">MVGVGVKVGDGVAVGLSVIFGVNFGEIVPETEAVGWVVGVTAVSSPSVSDLKSDCVGVGSFVCDVLLVPKK</sequence>
<protein>
    <submittedName>
        <fullName evidence="1">Uncharacterized protein</fullName>
    </submittedName>
</protein>
<name>A0A0G0R839_9BACT</name>
<dbReference type="Proteomes" id="UP000034246">
    <property type="component" value="Unassembled WGS sequence"/>
</dbReference>
<evidence type="ECO:0000313" key="2">
    <source>
        <dbReference type="Proteomes" id="UP000034246"/>
    </source>
</evidence>
<dbReference type="AlphaFoldDB" id="A0A0G0R839"/>
<proteinExistence type="predicted"/>
<evidence type="ECO:0000313" key="1">
    <source>
        <dbReference type="EMBL" id="KKR09882.1"/>
    </source>
</evidence>
<reference evidence="1 2" key="1">
    <citation type="journal article" date="2015" name="Nature">
        <title>rRNA introns, odd ribosomes, and small enigmatic genomes across a large radiation of phyla.</title>
        <authorList>
            <person name="Brown C.T."/>
            <person name="Hug L.A."/>
            <person name="Thomas B.C."/>
            <person name="Sharon I."/>
            <person name="Castelle C.J."/>
            <person name="Singh A."/>
            <person name="Wilkins M.J."/>
            <person name="Williams K.H."/>
            <person name="Banfield J.F."/>
        </authorList>
    </citation>
    <scope>NUCLEOTIDE SEQUENCE [LARGE SCALE GENOMIC DNA]</scope>
</reference>
<organism evidence="1 2">
    <name type="scientific">Candidatus Woesebacteria bacterium GW2011_GWA1_39_21</name>
    <dbReference type="NCBI Taxonomy" id="1618550"/>
    <lineage>
        <taxon>Bacteria</taxon>
        <taxon>Candidatus Woeseibacteriota</taxon>
    </lineage>
</organism>
<comment type="caution">
    <text evidence="1">The sequence shown here is derived from an EMBL/GenBank/DDBJ whole genome shotgun (WGS) entry which is preliminary data.</text>
</comment>
<accession>A0A0G0R839</accession>
<gene>
    <name evidence="1" type="ORF">UT39_C0026G0007</name>
</gene>
<dbReference type="EMBL" id="LBWP01000026">
    <property type="protein sequence ID" value="KKR09882.1"/>
    <property type="molecule type" value="Genomic_DNA"/>
</dbReference>